<keyword evidence="2 4" id="KW-0547">Nucleotide-binding</keyword>
<dbReference type="InterPro" id="IPR052032">
    <property type="entry name" value="ATP-dep_AA_Ligase"/>
</dbReference>
<sequence length="412" mass="45675">MSKPRLPWQASRSEGHMHQQDSASTEASRKTILVVGTNAGQADLIRYMRTRGWRVLACSKLADEPGRELCDEFFQVDVRDVERVVALARAQDVDLVYSVSSDTTNGTAVKVSEALGLPHFHSSELIRILDNKHKLREILNEHGISVVKFRHAATLEDASGWSHYPCFVKPDASQGQRGISKVDRREDLEAAFQAAKAVGGANSSVIIEEFLAGIEIPFNVLVKDGGIVFCEPNERLFISEAFIGLAGGHVHPCYNVPAEQQQAAHELVRALIELLHIKDGPLYVQVMVTKDGPKVVEIGPRVDGGHLWRLFAAAGHPDYIDLTMRVLLREPLPLPRPRNGEAPRCELIFYRAPTGSLFAAANHPIPKDALYSEYRYHDGEVIKPVNGKFEVVGYYVRAVDTEESAKYAANVR</sequence>
<accession>A0A2P7RXH5</accession>
<dbReference type="PROSITE" id="PS50975">
    <property type="entry name" value="ATP_GRASP"/>
    <property type="match status" value="1"/>
</dbReference>
<name>A0A2P7RXH5_9HYPH</name>
<dbReference type="InterPro" id="IPR011761">
    <property type="entry name" value="ATP-grasp"/>
</dbReference>
<dbReference type="GO" id="GO:0046872">
    <property type="term" value="F:metal ion binding"/>
    <property type="evidence" value="ECO:0007669"/>
    <property type="project" value="InterPro"/>
</dbReference>
<dbReference type="Gene3D" id="3.30.470.20">
    <property type="entry name" value="ATP-grasp fold, B domain"/>
    <property type="match status" value="1"/>
</dbReference>
<keyword evidence="8" id="KW-1185">Reference proteome</keyword>
<dbReference type="SUPFAM" id="SSF56059">
    <property type="entry name" value="Glutathione synthetase ATP-binding domain-like"/>
    <property type="match status" value="1"/>
</dbReference>
<feature type="region of interest" description="Disordered" evidence="5">
    <location>
        <begin position="1"/>
        <end position="29"/>
    </location>
</feature>
<evidence type="ECO:0000256" key="1">
    <source>
        <dbReference type="ARBA" id="ARBA00022598"/>
    </source>
</evidence>
<dbReference type="PANTHER" id="PTHR43585">
    <property type="entry name" value="FUMIPYRROLE BIOSYNTHESIS PROTEIN C"/>
    <property type="match status" value="1"/>
</dbReference>
<reference evidence="7 8" key="1">
    <citation type="submission" date="2018-03" db="EMBL/GenBank/DDBJ databases">
        <title>The draft genome of Mesorhizobium sp. 6GN-30.</title>
        <authorList>
            <person name="Liu L."/>
            <person name="Li L."/>
            <person name="Wang T."/>
            <person name="Zhang X."/>
            <person name="Liang L."/>
        </authorList>
    </citation>
    <scope>NUCLEOTIDE SEQUENCE [LARGE SCALE GENOMIC DNA]</scope>
    <source>
        <strain evidence="7 8">6GN30</strain>
    </source>
</reference>
<evidence type="ECO:0000259" key="6">
    <source>
        <dbReference type="PROSITE" id="PS50975"/>
    </source>
</evidence>
<dbReference type="GO" id="GO:0005524">
    <property type="term" value="F:ATP binding"/>
    <property type="evidence" value="ECO:0007669"/>
    <property type="project" value="UniProtKB-UniRule"/>
</dbReference>
<dbReference type="Proteomes" id="UP000241229">
    <property type="component" value="Unassembled WGS sequence"/>
</dbReference>
<dbReference type="Gene3D" id="3.40.50.20">
    <property type="match status" value="1"/>
</dbReference>
<dbReference type="Gene3D" id="3.30.1490.20">
    <property type="entry name" value="ATP-grasp fold, A domain"/>
    <property type="match status" value="1"/>
</dbReference>
<dbReference type="SMART" id="SM01209">
    <property type="entry name" value="GARS_A"/>
    <property type="match status" value="1"/>
</dbReference>
<gene>
    <name evidence="7" type="ORF">C7I84_23955</name>
</gene>
<comment type="caution">
    <text evidence="7">The sequence shown here is derived from an EMBL/GenBank/DDBJ whole genome shotgun (WGS) entry which is preliminary data.</text>
</comment>
<evidence type="ECO:0000256" key="3">
    <source>
        <dbReference type="ARBA" id="ARBA00022840"/>
    </source>
</evidence>
<feature type="domain" description="ATP-grasp" evidence="6">
    <location>
        <begin position="136"/>
        <end position="328"/>
    </location>
</feature>
<proteinExistence type="predicted"/>
<evidence type="ECO:0000256" key="4">
    <source>
        <dbReference type="PROSITE-ProRule" id="PRU00409"/>
    </source>
</evidence>
<keyword evidence="3 4" id="KW-0067">ATP-binding</keyword>
<dbReference type="EMBL" id="PXYK01000029">
    <property type="protein sequence ID" value="PSJ54862.1"/>
    <property type="molecule type" value="Genomic_DNA"/>
</dbReference>
<keyword evidence="1" id="KW-0436">Ligase</keyword>
<evidence type="ECO:0000313" key="8">
    <source>
        <dbReference type="Proteomes" id="UP000241229"/>
    </source>
</evidence>
<evidence type="ECO:0000256" key="2">
    <source>
        <dbReference type="ARBA" id="ARBA00022741"/>
    </source>
</evidence>
<dbReference type="GO" id="GO:0016874">
    <property type="term" value="F:ligase activity"/>
    <property type="evidence" value="ECO:0007669"/>
    <property type="project" value="UniProtKB-KW"/>
</dbReference>
<protein>
    <submittedName>
        <fullName evidence="7">ATPase</fullName>
    </submittedName>
</protein>
<evidence type="ECO:0000313" key="7">
    <source>
        <dbReference type="EMBL" id="PSJ54862.1"/>
    </source>
</evidence>
<dbReference type="AlphaFoldDB" id="A0A2P7RXH5"/>
<evidence type="ECO:0000256" key="5">
    <source>
        <dbReference type="SAM" id="MobiDB-lite"/>
    </source>
</evidence>
<dbReference type="PANTHER" id="PTHR43585:SF2">
    <property type="entry name" value="ATP-GRASP ENZYME FSQD"/>
    <property type="match status" value="1"/>
</dbReference>
<dbReference type="Pfam" id="PF13535">
    <property type="entry name" value="ATP-grasp_4"/>
    <property type="match status" value="1"/>
</dbReference>
<organism evidence="7 8">
    <name type="scientific">Kumtagia ephedrae</name>
    <dbReference type="NCBI Taxonomy" id="2116701"/>
    <lineage>
        <taxon>Bacteria</taxon>
        <taxon>Pseudomonadati</taxon>
        <taxon>Pseudomonadota</taxon>
        <taxon>Alphaproteobacteria</taxon>
        <taxon>Hyphomicrobiales</taxon>
        <taxon>Phyllobacteriaceae</taxon>
        <taxon>Kumtagia</taxon>
    </lineage>
</organism>
<dbReference type="InterPro" id="IPR013815">
    <property type="entry name" value="ATP_grasp_subdomain_1"/>
</dbReference>
<dbReference type="OrthoDB" id="9765608at2"/>